<evidence type="ECO:0000256" key="1">
    <source>
        <dbReference type="SAM" id="MobiDB-lite"/>
    </source>
</evidence>
<evidence type="ECO:0000313" key="2">
    <source>
        <dbReference type="EMBL" id="MBH5144210.1"/>
    </source>
</evidence>
<proteinExistence type="predicted"/>
<gene>
    <name evidence="2" type="ORF">I3517_16460</name>
</gene>
<protein>
    <submittedName>
        <fullName evidence="2">Uncharacterized protein</fullName>
    </submittedName>
</protein>
<reference evidence="2 3" key="1">
    <citation type="submission" date="2020-12" db="EMBL/GenBank/DDBJ databases">
        <title>Draft genome sequence of furan degrading bacterial strain FUR100.</title>
        <authorList>
            <person name="Woiski C."/>
        </authorList>
    </citation>
    <scope>NUCLEOTIDE SEQUENCE [LARGE SCALE GENOMIC DNA]</scope>
    <source>
        <strain evidence="2 3">FUR100</strain>
    </source>
</reference>
<dbReference type="AlphaFoldDB" id="A0A8I1D5H5"/>
<dbReference type="RefSeq" id="WP_149357605.1">
    <property type="nucleotide sequence ID" value="NZ_JAECSB010000057.1"/>
</dbReference>
<name>A0A8I1D5H5_RHOER</name>
<sequence length="227" mass="25692">MAPVNEETAGPLSEESTEAVEGIDVTIADETFRILVEWIGLDKDSSADRETIDREALRLQGLTEAAAQPLERQASEQWSQSNPGKTPTYFDVVRAKETAWRAAREMVLSQELYPQVTPQIVAQIDQLAQEADSEIDAEQTRAREAHDPDRWKSLNVTPRPIAGKIVHRVWLEKPAWFRQLAKALVTQRIEDDQRVPMTAFDPIADELAEMIEKEIRLNPPKDPNVPF</sequence>
<accession>A0A8I1D5H5</accession>
<comment type="caution">
    <text evidence="2">The sequence shown here is derived from an EMBL/GenBank/DDBJ whole genome shotgun (WGS) entry which is preliminary data.</text>
</comment>
<organism evidence="2 3">
    <name type="scientific">Rhodococcus erythropolis</name>
    <name type="common">Arthrobacter picolinophilus</name>
    <dbReference type="NCBI Taxonomy" id="1833"/>
    <lineage>
        <taxon>Bacteria</taxon>
        <taxon>Bacillati</taxon>
        <taxon>Actinomycetota</taxon>
        <taxon>Actinomycetes</taxon>
        <taxon>Mycobacteriales</taxon>
        <taxon>Nocardiaceae</taxon>
        <taxon>Rhodococcus</taxon>
        <taxon>Rhodococcus erythropolis group</taxon>
    </lineage>
</organism>
<dbReference type="EMBL" id="JAECSB010000057">
    <property type="protein sequence ID" value="MBH5144210.1"/>
    <property type="molecule type" value="Genomic_DNA"/>
</dbReference>
<feature type="region of interest" description="Disordered" evidence="1">
    <location>
        <begin position="1"/>
        <end position="20"/>
    </location>
</feature>
<keyword evidence="3" id="KW-1185">Reference proteome</keyword>
<dbReference type="Proteomes" id="UP000627573">
    <property type="component" value="Unassembled WGS sequence"/>
</dbReference>
<evidence type="ECO:0000313" key="3">
    <source>
        <dbReference type="Proteomes" id="UP000627573"/>
    </source>
</evidence>